<dbReference type="SUPFAM" id="SSF51905">
    <property type="entry name" value="FAD/NAD(P)-binding domain"/>
    <property type="match status" value="1"/>
</dbReference>
<keyword evidence="3" id="KW-1185">Reference proteome</keyword>
<dbReference type="PANTHER" id="PTHR42923:SF17">
    <property type="entry name" value="AMINE OXIDASE DOMAIN-CONTAINING PROTEIN"/>
    <property type="match status" value="1"/>
</dbReference>
<protein>
    <submittedName>
        <fullName evidence="2">Amine oxidase (Flavin-containing)</fullName>
    </submittedName>
</protein>
<dbReference type="Gene3D" id="3.50.50.60">
    <property type="entry name" value="FAD/NAD(P)-binding domain"/>
    <property type="match status" value="1"/>
</dbReference>
<dbReference type="OrthoDB" id="20837at2"/>
<gene>
    <name evidence="2" type="ORF">HMPREF0063_11154</name>
</gene>
<dbReference type="InterPro" id="IPR050464">
    <property type="entry name" value="Zeta_carotene_desat/Oxidored"/>
</dbReference>
<name>E2SAU6_9ACTN</name>
<dbReference type="GO" id="GO:0016491">
    <property type="term" value="F:oxidoreductase activity"/>
    <property type="evidence" value="ECO:0007669"/>
    <property type="project" value="InterPro"/>
</dbReference>
<feature type="domain" description="Amine oxidase" evidence="1">
    <location>
        <begin position="12"/>
        <end position="284"/>
    </location>
</feature>
<evidence type="ECO:0000259" key="1">
    <source>
        <dbReference type="Pfam" id="PF01593"/>
    </source>
</evidence>
<sequence length="423" mass="46542">MKKSVAVIGSGVSGLTAAYALRHTHDVTVFEADGRFGGHAHTHTLHEGDETHRVDSGFIVHNDRTYPHLRRLFAELGVEVHATEMSMSIHCDGCGLEYAGGRGGAGIFAQRRRLADPRYLAMLLGVKRFQRKALALLATADDGEVLTYGDFLRLHGFGAYFVQHYAIPIVACVWSSGDDTALEYPARYLFEFLRHHGFLSIKGSPQWYTVVGGSHSYIDRVVEEIGDVRHSTPITAVTRKPDGVELVDAAGRAHTADTVVIATHADQALALLTDPTDDERRVLGSFEYSDNETVLHRDPSFLPKADAARSAWNYRMDDCSATSERSTATYWMNRLQGIESRRPYLVTLNETERIAPDAVEAVMQYTHPIYTPTSVAAQAELPGLFTERTVYAGAYHGWGFHEDGCRSGVEAARALGSDWGGTA</sequence>
<dbReference type="Proteomes" id="UP000003111">
    <property type="component" value="Unassembled WGS sequence"/>
</dbReference>
<dbReference type="RefSeq" id="WP_007078176.1">
    <property type="nucleotide sequence ID" value="NZ_CM001024.1"/>
</dbReference>
<accession>E2SAU6</accession>
<dbReference type="PANTHER" id="PTHR42923">
    <property type="entry name" value="PROTOPORPHYRINOGEN OXIDASE"/>
    <property type="match status" value="1"/>
</dbReference>
<dbReference type="InterPro" id="IPR036188">
    <property type="entry name" value="FAD/NAD-bd_sf"/>
</dbReference>
<dbReference type="EMBL" id="ACLF03000004">
    <property type="protein sequence ID" value="EFQ83492.1"/>
    <property type="molecule type" value="Genomic_DNA"/>
</dbReference>
<comment type="caution">
    <text evidence="2">The sequence shown here is derived from an EMBL/GenBank/DDBJ whole genome shotgun (WGS) entry which is preliminary data.</text>
</comment>
<reference evidence="2" key="1">
    <citation type="submission" date="2010-08" db="EMBL/GenBank/DDBJ databases">
        <authorList>
            <person name="Muzny D."/>
            <person name="Qin X."/>
            <person name="Buhay C."/>
            <person name="Dugan-Rocha S."/>
            <person name="Ding Y."/>
            <person name="Chen G."/>
            <person name="Hawes A."/>
            <person name="Holder M."/>
            <person name="Jhangiani S."/>
            <person name="Johnson A."/>
            <person name="Khan Z."/>
            <person name="Li Z."/>
            <person name="Liu W."/>
            <person name="Liu X."/>
            <person name="Perez L."/>
            <person name="Shen H."/>
            <person name="Wang Q."/>
            <person name="Watt J."/>
            <person name="Xi L."/>
            <person name="Xin Y."/>
            <person name="Zhou J."/>
            <person name="Deng J."/>
            <person name="Jiang H."/>
            <person name="Liu Y."/>
            <person name="Qu J."/>
            <person name="Song X.-Z."/>
            <person name="Zhang L."/>
            <person name="Villasana D."/>
            <person name="Johnson A."/>
            <person name="Liu J."/>
            <person name="Liyanage D."/>
            <person name="Lorensuhewa L."/>
            <person name="Robinson T."/>
            <person name="Song A."/>
            <person name="Song B.-B."/>
            <person name="Dinh H."/>
            <person name="Thornton R."/>
            <person name="Coyle M."/>
            <person name="Francisco L."/>
            <person name="Jackson L."/>
            <person name="Javaid M."/>
            <person name="Korchina V."/>
            <person name="Kovar C."/>
            <person name="Mata R."/>
            <person name="Mathew T."/>
            <person name="Ngo R."/>
            <person name="Nguyen L."/>
            <person name="Nguyen N."/>
            <person name="Okwuonu G."/>
            <person name="Ongeri F."/>
            <person name="Pham C."/>
            <person name="Simmons D."/>
            <person name="Wilczek-Boney K."/>
            <person name="Hale W."/>
            <person name="Jakkamsetti A."/>
            <person name="Pham P."/>
            <person name="Ruth R."/>
            <person name="San Lucas F."/>
            <person name="Warren J."/>
            <person name="Zhang J."/>
            <person name="Zhao Z."/>
            <person name="Zhou C."/>
            <person name="Zhu D."/>
            <person name="Lee S."/>
            <person name="Bess C."/>
            <person name="Blankenburg K."/>
            <person name="Forbes L."/>
            <person name="Fu Q."/>
            <person name="Gubbala S."/>
            <person name="Hirani K."/>
            <person name="Jayaseelan J.C."/>
            <person name="Lara F."/>
            <person name="Munidasa M."/>
            <person name="Palculict T."/>
            <person name="Patil S."/>
            <person name="Pu L.-L."/>
            <person name="Saada N."/>
            <person name="Tang L."/>
            <person name="Weissenberger G."/>
            <person name="Zhu Y."/>
            <person name="Hemphill L."/>
            <person name="Shang Y."/>
            <person name="Youmans B."/>
            <person name="Ayvaz T."/>
            <person name="Ross M."/>
            <person name="Santibanez J."/>
            <person name="Aqrawi P."/>
            <person name="Gross S."/>
            <person name="Joshi V."/>
            <person name="Fowler G."/>
            <person name="Nazareth L."/>
            <person name="Reid J."/>
            <person name="Worley K."/>
            <person name="Petrosino J."/>
            <person name="Highlander S."/>
            <person name="Gibbs R."/>
        </authorList>
    </citation>
    <scope>NUCLEOTIDE SEQUENCE [LARGE SCALE GENOMIC DNA]</scope>
    <source>
        <strain evidence="2">DSM 15272</strain>
    </source>
</reference>
<dbReference type="InterPro" id="IPR002937">
    <property type="entry name" value="Amino_oxidase"/>
</dbReference>
<organism evidence="2 3">
    <name type="scientific">Aeromicrobium marinum DSM 15272</name>
    <dbReference type="NCBI Taxonomy" id="585531"/>
    <lineage>
        <taxon>Bacteria</taxon>
        <taxon>Bacillati</taxon>
        <taxon>Actinomycetota</taxon>
        <taxon>Actinomycetes</taxon>
        <taxon>Propionibacteriales</taxon>
        <taxon>Nocardioidaceae</taxon>
        <taxon>Aeromicrobium</taxon>
    </lineage>
</organism>
<dbReference type="eggNOG" id="COG2907">
    <property type="taxonomic scope" value="Bacteria"/>
</dbReference>
<dbReference type="Pfam" id="PF01593">
    <property type="entry name" value="Amino_oxidase"/>
    <property type="match status" value="1"/>
</dbReference>
<evidence type="ECO:0000313" key="3">
    <source>
        <dbReference type="Proteomes" id="UP000003111"/>
    </source>
</evidence>
<dbReference type="STRING" id="585531.HMPREF0063_11154"/>
<dbReference type="HOGENOM" id="CLU_028123_1_0_11"/>
<proteinExistence type="predicted"/>
<dbReference type="AlphaFoldDB" id="E2SAU6"/>
<evidence type="ECO:0000313" key="2">
    <source>
        <dbReference type="EMBL" id="EFQ83492.1"/>
    </source>
</evidence>